<evidence type="ECO:0000313" key="2">
    <source>
        <dbReference type="Proteomes" id="UP000289738"/>
    </source>
</evidence>
<organism evidence="1 2">
    <name type="scientific">Arachis hypogaea</name>
    <name type="common">Peanut</name>
    <dbReference type="NCBI Taxonomy" id="3818"/>
    <lineage>
        <taxon>Eukaryota</taxon>
        <taxon>Viridiplantae</taxon>
        <taxon>Streptophyta</taxon>
        <taxon>Embryophyta</taxon>
        <taxon>Tracheophyta</taxon>
        <taxon>Spermatophyta</taxon>
        <taxon>Magnoliopsida</taxon>
        <taxon>eudicotyledons</taxon>
        <taxon>Gunneridae</taxon>
        <taxon>Pentapetalae</taxon>
        <taxon>rosids</taxon>
        <taxon>fabids</taxon>
        <taxon>Fabales</taxon>
        <taxon>Fabaceae</taxon>
        <taxon>Papilionoideae</taxon>
        <taxon>50 kb inversion clade</taxon>
        <taxon>dalbergioids sensu lato</taxon>
        <taxon>Dalbergieae</taxon>
        <taxon>Pterocarpus clade</taxon>
        <taxon>Arachis</taxon>
    </lineage>
</organism>
<dbReference type="EMBL" id="SDMP01000007">
    <property type="protein sequence ID" value="RYR47297.1"/>
    <property type="molecule type" value="Genomic_DNA"/>
</dbReference>
<protein>
    <submittedName>
        <fullName evidence="1">Uncharacterized protein</fullName>
    </submittedName>
</protein>
<proteinExistence type="predicted"/>
<dbReference type="Pfam" id="PF12023">
    <property type="entry name" value="DUF3511"/>
    <property type="match status" value="1"/>
</dbReference>
<comment type="caution">
    <text evidence="1">The sequence shown here is derived from an EMBL/GenBank/DDBJ whole genome shotgun (WGS) entry which is preliminary data.</text>
</comment>
<gene>
    <name evidence="1" type="ORF">Ahy_A07g033239</name>
</gene>
<dbReference type="PANTHER" id="PTHR33193:SF62">
    <property type="entry name" value="FAMILY ABC TRANSPORTER, PUTATIVE (DUF3511)-RELATED"/>
    <property type="match status" value="1"/>
</dbReference>
<accession>A0A445C8L4</accession>
<dbReference type="AlphaFoldDB" id="A0A445C8L4"/>
<reference evidence="1 2" key="1">
    <citation type="submission" date="2019-01" db="EMBL/GenBank/DDBJ databases">
        <title>Sequencing of cultivated peanut Arachis hypogaea provides insights into genome evolution and oil improvement.</title>
        <authorList>
            <person name="Chen X."/>
        </authorList>
    </citation>
    <scope>NUCLEOTIDE SEQUENCE [LARGE SCALE GENOMIC DNA]</scope>
    <source>
        <strain evidence="2">cv. Fuhuasheng</strain>
        <tissue evidence="1">Leaves</tissue>
    </source>
</reference>
<name>A0A445C8L4_ARAHY</name>
<dbReference type="InterPro" id="IPR021899">
    <property type="entry name" value="DUF3511"/>
</dbReference>
<sequence>MGEFQRSRSYANGERMQIDSYYGAPRPLPHDFRSYSVSYVQTQGGVNNRDLKLKKGKSISGSISKSWSFGDPELQRKKRVASYKMYSVEGKVKRSLRNSFRWLKNKYSKVVYGVCMARSGPKTRPGSEQFMGYFCVILSGLGSGKGLKNRSGHYFGSGLGYGSGHPKSARQVNGRKRCETKRSRERFALCREQRKEKGQKG</sequence>
<dbReference type="PANTHER" id="PTHR33193">
    <property type="entry name" value="DOMAIN PROTEIN, PUTATIVE (DUF3511)-RELATED"/>
    <property type="match status" value="1"/>
</dbReference>
<keyword evidence="2" id="KW-1185">Reference proteome</keyword>
<evidence type="ECO:0000313" key="1">
    <source>
        <dbReference type="EMBL" id="RYR47297.1"/>
    </source>
</evidence>
<dbReference type="Proteomes" id="UP000289738">
    <property type="component" value="Chromosome A07"/>
</dbReference>